<comment type="caution">
    <text evidence="2">The sequence shown here is derived from an EMBL/GenBank/DDBJ whole genome shotgun (WGS) entry which is preliminary data.</text>
</comment>
<sequence>MRDFCGPAGLVRGGGRWGGDNVRAMETADDGTGTARSLGDWLERLSFADLSEAEATARIIGAVEEWAAARRWRVYRRAPSVFPLPAPLRGNSVLDVACARPAGAAPVAIEVDRLDRQRTVDKLLAEAAAGRVAIWVRWGPGPFPSPPLPVHMVTREAARRGGKWHTVSERPAPEHSGGPPVVAEAEELPWNP</sequence>
<name>A0A919N4B7_9ACTN</name>
<feature type="region of interest" description="Disordered" evidence="1">
    <location>
        <begin position="162"/>
        <end position="192"/>
    </location>
</feature>
<accession>A0A919N4B7</accession>
<keyword evidence="3" id="KW-1185">Reference proteome</keyword>
<protein>
    <submittedName>
        <fullName evidence="2">Uncharacterized protein</fullName>
    </submittedName>
</protein>
<evidence type="ECO:0000313" key="3">
    <source>
        <dbReference type="Proteomes" id="UP000629619"/>
    </source>
</evidence>
<dbReference type="EMBL" id="BOMW01000016">
    <property type="protein sequence ID" value="GIF04140.1"/>
    <property type="molecule type" value="Genomic_DNA"/>
</dbReference>
<organism evidence="2 3">
    <name type="scientific">Actinoplanes siamensis</name>
    <dbReference type="NCBI Taxonomy" id="1223317"/>
    <lineage>
        <taxon>Bacteria</taxon>
        <taxon>Bacillati</taxon>
        <taxon>Actinomycetota</taxon>
        <taxon>Actinomycetes</taxon>
        <taxon>Micromonosporales</taxon>
        <taxon>Micromonosporaceae</taxon>
        <taxon>Actinoplanes</taxon>
    </lineage>
</organism>
<reference evidence="2" key="1">
    <citation type="submission" date="2021-01" db="EMBL/GenBank/DDBJ databases">
        <title>Whole genome shotgun sequence of Actinoplanes siamensis NBRC 109076.</title>
        <authorList>
            <person name="Komaki H."/>
            <person name="Tamura T."/>
        </authorList>
    </citation>
    <scope>NUCLEOTIDE SEQUENCE</scope>
    <source>
        <strain evidence="2">NBRC 109076</strain>
    </source>
</reference>
<dbReference type="AlphaFoldDB" id="A0A919N4B7"/>
<evidence type="ECO:0000313" key="2">
    <source>
        <dbReference type="EMBL" id="GIF04140.1"/>
    </source>
</evidence>
<proteinExistence type="predicted"/>
<gene>
    <name evidence="2" type="ORF">Asi03nite_16780</name>
</gene>
<evidence type="ECO:0000256" key="1">
    <source>
        <dbReference type="SAM" id="MobiDB-lite"/>
    </source>
</evidence>
<dbReference type="Proteomes" id="UP000629619">
    <property type="component" value="Unassembled WGS sequence"/>
</dbReference>